<reference evidence="2" key="2">
    <citation type="submission" date="2020-06" db="EMBL/GenBank/DDBJ databases">
        <title>Helianthus annuus Genome sequencing and assembly Release 2.</title>
        <authorList>
            <person name="Gouzy J."/>
            <person name="Langlade N."/>
            <person name="Munos S."/>
        </authorList>
    </citation>
    <scope>NUCLEOTIDE SEQUENCE</scope>
    <source>
        <tissue evidence="2">Leaves</tissue>
    </source>
</reference>
<dbReference type="Pfam" id="PF23272">
    <property type="entry name" value="DUF7075"/>
    <property type="match status" value="1"/>
</dbReference>
<reference evidence="2" key="1">
    <citation type="journal article" date="2017" name="Nature">
        <title>The sunflower genome provides insights into oil metabolism, flowering and Asterid evolution.</title>
        <authorList>
            <person name="Badouin H."/>
            <person name="Gouzy J."/>
            <person name="Grassa C.J."/>
            <person name="Murat F."/>
            <person name="Staton S.E."/>
            <person name="Cottret L."/>
            <person name="Lelandais-Briere C."/>
            <person name="Owens G.L."/>
            <person name="Carrere S."/>
            <person name="Mayjonade B."/>
            <person name="Legrand L."/>
            <person name="Gill N."/>
            <person name="Kane N.C."/>
            <person name="Bowers J.E."/>
            <person name="Hubner S."/>
            <person name="Bellec A."/>
            <person name="Berard A."/>
            <person name="Berges H."/>
            <person name="Blanchet N."/>
            <person name="Boniface M.C."/>
            <person name="Brunel D."/>
            <person name="Catrice O."/>
            <person name="Chaidir N."/>
            <person name="Claudel C."/>
            <person name="Donnadieu C."/>
            <person name="Faraut T."/>
            <person name="Fievet G."/>
            <person name="Helmstetter N."/>
            <person name="King M."/>
            <person name="Knapp S.J."/>
            <person name="Lai Z."/>
            <person name="Le Paslier M.C."/>
            <person name="Lippi Y."/>
            <person name="Lorenzon L."/>
            <person name="Mandel J.R."/>
            <person name="Marage G."/>
            <person name="Marchand G."/>
            <person name="Marquand E."/>
            <person name="Bret-Mestries E."/>
            <person name="Morien E."/>
            <person name="Nambeesan S."/>
            <person name="Nguyen T."/>
            <person name="Pegot-Espagnet P."/>
            <person name="Pouilly N."/>
            <person name="Raftis F."/>
            <person name="Sallet E."/>
            <person name="Schiex T."/>
            <person name="Thomas J."/>
            <person name="Vandecasteele C."/>
            <person name="Vares D."/>
            <person name="Vear F."/>
            <person name="Vautrin S."/>
            <person name="Crespi M."/>
            <person name="Mangin B."/>
            <person name="Burke J.M."/>
            <person name="Salse J."/>
            <person name="Munos S."/>
            <person name="Vincourt P."/>
            <person name="Rieseberg L.H."/>
            <person name="Langlade N.B."/>
        </authorList>
    </citation>
    <scope>NUCLEOTIDE SEQUENCE</scope>
    <source>
        <tissue evidence="2">Leaves</tissue>
    </source>
</reference>
<organism evidence="2 3">
    <name type="scientific">Helianthus annuus</name>
    <name type="common">Common sunflower</name>
    <dbReference type="NCBI Taxonomy" id="4232"/>
    <lineage>
        <taxon>Eukaryota</taxon>
        <taxon>Viridiplantae</taxon>
        <taxon>Streptophyta</taxon>
        <taxon>Embryophyta</taxon>
        <taxon>Tracheophyta</taxon>
        <taxon>Spermatophyta</taxon>
        <taxon>Magnoliopsida</taxon>
        <taxon>eudicotyledons</taxon>
        <taxon>Gunneridae</taxon>
        <taxon>Pentapetalae</taxon>
        <taxon>asterids</taxon>
        <taxon>campanulids</taxon>
        <taxon>Asterales</taxon>
        <taxon>Asteraceae</taxon>
        <taxon>Asteroideae</taxon>
        <taxon>Heliantheae alliance</taxon>
        <taxon>Heliantheae</taxon>
        <taxon>Helianthus</taxon>
    </lineage>
</organism>
<dbReference type="Gramene" id="mRNA:HanXRQr2_Chr13g0569701">
    <property type="protein sequence ID" value="mRNA:HanXRQr2_Chr13g0569701"/>
    <property type="gene ID" value="HanXRQr2_Chr13g0569701"/>
</dbReference>
<dbReference type="Proteomes" id="UP000215914">
    <property type="component" value="Unassembled WGS sequence"/>
</dbReference>
<name>A0A9K3H9C4_HELAN</name>
<evidence type="ECO:0000313" key="2">
    <source>
        <dbReference type="EMBL" id="KAF5771850.1"/>
    </source>
</evidence>
<dbReference type="EMBL" id="MNCJ02000328">
    <property type="protein sequence ID" value="KAF5771850.1"/>
    <property type="molecule type" value="Genomic_DNA"/>
</dbReference>
<keyword evidence="3" id="KW-1185">Reference proteome</keyword>
<dbReference type="PANTHER" id="PTHR31469">
    <property type="entry name" value="OS07G0633600 PROTEIN"/>
    <property type="match status" value="1"/>
</dbReference>
<evidence type="ECO:0000313" key="3">
    <source>
        <dbReference type="Proteomes" id="UP000215914"/>
    </source>
</evidence>
<sequence length="109" mass="12611">MCALGEAPRYLNRTLVMDLSICLSSVYTKSGQDEKGKDFRFYFDFEHLKESASVLDQGQFWVDWNKWHQVTPMKMAGVKDTLILRKFGSVEPDNYWYGVCEGEAESVIQ</sequence>
<comment type="caution">
    <text evidence="2">The sequence shown here is derived from an EMBL/GenBank/DDBJ whole genome shotgun (WGS) entry which is preliminary data.</text>
</comment>
<accession>A0A9K3H9C4</accession>
<dbReference type="PANTHER" id="PTHR31469:SF2">
    <property type="entry name" value="EXPRESSED PROTEIN"/>
    <property type="match status" value="1"/>
</dbReference>
<dbReference type="AlphaFoldDB" id="A0A9K3H9C4"/>
<feature type="domain" description="DUF7075" evidence="1">
    <location>
        <begin position="1"/>
        <end position="108"/>
    </location>
</feature>
<dbReference type="InterPro" id="IPR055503">
    <property type="entry name" value="DUF7075"/>
</dbReference>
<gene>
    <name evidence="2" type="ORF">HanXRQr2_Chr13g0569701</name>
</gene>
<proteinExistence type="predicted"/>
<protein>
    <recommendedName>
        <fullName evidence="1">DUF7075 domain-containing protein</fullName>
    </recommendedName>
</protein>
<evidence type="ECO:0000259" key="1">
    <source>
        <dbReference type="Pfam" id="PF23272"/>
    </source>
</evidence>